<dbReference type="Proteomes" id="UP000507470">
    <property type="component" value="Unassembled WGS sequence"/>
</dbReference>
<evidence type="ECO:0000313" key="3">
    <source>
        <dbReference type="Proteomes" id="UP000507470"/>
    </source>
</evidence>
<reference evidence="2 3" key="1">
    <citation type="submission" date="2020-06" db="EMBL/GenBank/DDBJ databases">
        <authorList>
            <person name="Li R."/>
            <person name="Bekaert M."/>
        </authorList>
    </citation>
    <scope>NUCLEOTIDE SEQUENCE [LARGE SCALE GENOMIC DNA]</scope>
    <source>
        <strain evidence="3">wild</strain>
    </source>
</reference>
<feature type="region of interest" description="Disordered" evidence="1">
    <location>
        <begin position="1"/>
        <end position="21"/>
    </location>
</feature>
<protein>
    <submittedName>
        <fullName evidence="2">Uncharacterized protein</fullName>
    </submittedName>
</protein>
<sequence length="253" mass="29026">MRVSSGIRVPPKSQSYERPAKRQRLDINIQENTMTEVISAAVTAKVMENLKDNNILPQSRKTDTNPIDTVIRVHYEAGIETYFRSLRNEAIMVAAGQNDDQKEKLLRYSRKQRRAVKSAVTSRLSDRKYTKLDTNTKTSENFDNFSNSTNTNFNQGYHHAGTSNSANTYFNQGNQFTDKSANIHGTRNLNQFNNFNYSSQFSEVDHNVHEPLTTDDHSENDVTTLYQLLCIMPSTLYLKKLLLQIVNSILRHQ</sequence>
<dbReference type="AlphaFoldDB" id="A0A6J8DGK2"/>
<evidence type="ECO:0000313" key="2">
    <source>
        <dbReference type="EMBL" id="CAC5407135.1"/>
    </source>
</evidence>
<proteinExistence type="predicted"/>
<evidence type="ECO:0000256" key="1">
    <source>
        <dbReference type="SAM" id="MobiDB-lite"/>
    </source>
</evidence>
<accession>A0A6J8DGK2</accession>
<dbReference type="EMBL" id="CACVKT020007353">
    <property type="protein sequence ID" value="CAC5407135.1"/>
    <property type="molecule type" value="Genomic_DNA"/>
</dbReference>
<keyword evidence="3" id="KW-1185">Reference proteome</keyword>
<organism evidence="2 3">
    <name type="scientific">Mytilus coruscus</name>
    <name type="common">Sea mussel</name>
    <dbReference type="NCBI Taxonomy" id="42192"/>
    <lineage>
        <taxon>Eukaryota</taxon>
        <taxon>Metazoa</taxon>
        <taxon>Spiralia</taxon>
        <taxon>Lophotrochozoa</taxon>
        <taxon>Mollusca</taxon>
        <taxon>Bivalvia</taxon>
        <taxon>Autobranchia</taxon>
        <taxon>Pteriomorphia</taxon>
        <taxon>Mytilida</taxon>
        <taxon>Mytiloidea</taxon>
        <taxon>Mytilidae</taxon>
        <taxon>Mytilinae</taxon>
        <taxon>Mytilus</taxon>
    </lineage>
</organism>
<gene>
    <name evidence="2" type="ORF">MCOR_40640</name>
</gene>
<name>A0A6J8DGK2_MYTCO</name>